<name>A0ABP6JLB4_STRTU</name>
<organism evidence="2 3">
    <name type="scientific">Streptomyces thioluteus</name>
    <dbReference type="NCBI Taxonomy" id="66431"/>
    <lineage>
        <taxon>Bacteria</taxon>
        <taxon>Bacillati</taxon>
        <taxon>Actinomycetota</taxon>
        <taxon>Actinomycetes</taxon>
        <taxon>Kitasatosporales</taxon>
        <taxon>Streptomycetaceae</taxon>
        <taxon>Streptomyces</taxon>
    </lineage>
</organism>
<keyword evidence="3" id="KW-1185">Reference proteome</keyword>
<dbReference type="PROSITE" id="PS50231">
    <property type="entry name" value="RICIN_B_LECTIN"/>
    <property type="match status" value="1"/>
</dbReference>
<reference evidence="3" key="1">
    <citation type="journal article" date="2019" name="Int. J. Syst. Evol. Microbiol.">
        <title>The Global Catalogue of Microorganisms (GCM) 10K type strain sequencing project: providing services to taxonomists for standard genome sequencing and annotation.</title>
        <authorList>
            <consortium name="The Broad Institute Genomics Platform"/>
            <consortium name="The Broad Institute Genome Sequencing Center for Infectious Disease"/>
            <person name="Wu L."/>
            <person name="Ma J."/>
        </authorList>
    </citation>
    <scope>NUCLEOTIDE SEQUENCE [LARGE SCALE GENOMIC DNA]</scope>
    <source>
        <strain evidence="3">JCM 4087</strain>
    </source>
</reference>
<accession>A0ABP6JLB4</accession>
<dbReference type="EMBL" id="BAAAXZ010000134">
    <property type="protein sequence ID" value="GAA2936789.1"/>
    <property type="molecule type" value="Genomic_DNA"/>
</dbReference>
<evidence type="ECO:0000259" key="1">
    <source>
        <dbReference type="Pfam" id="PF14200"/>
    </source>
</evidence>
<feature type="domain" description="Ricin B lectin" evidence="1">
    <location>
        <begin position="34"/>
        <end position="122"/>
    </location>
</feature>
<comment type="caution">
    <text evidence="2">The sequence shown here is derived from an EMBL/GenBank/DDBJ whole genome shotgun (WGS) entry which is preliminary data.</text>
</comment>
<dbReference type="Gene3D" id="2.80.10.50">
    <property type="match status" value="2"/>
</dbReference>
<evidence type="ECO:0000313" key="2">
    <source>
        <dbReference type="EMBL" id="GAA2936789.1"/>
    </source>
</evidence>
<proteinExistence type="predicted"/>
<dbReference type="Pfam" id="PF14200">
    <property type="entry name" value="RicinB_lectin_2"/>
    <property type="match status" value="1"/>
</dbReference>
<sequence>MLEAGDSDRCLAAGKKNGSRAGMDFCTTDWDTGLWRVIPVDNSSFEFRAVPTDKCLEVENSGTQAGAAVQVWDCTGGKQMRWQMDLVDPARQLYQLRPTHTEGRCLDIVNGNVELGARAQSWSCNQTNAQLWRIRPVERPAS</sequence>
<gene>
    <name evidence="2" type="ORF">GCM10020221_35680</name>
</gene>
<dbReference type="InterPro" id="IPR000772">
    <property type="entry name" value="Ricin_B_lectin"/>
</dbReference>
<protein>
    <recommendedName>
        <fullName evidence="1">Ricin B lectin domain-containing protein</fullName>
    </recommendedName>
</protein>
<dbReference type="CDD" id="cd00161">
    <property type="entry name" value="beta-trefoil_Ricin-like"/>
    <property type="match status" value="1"/>
</dbReference>
<evidence type="ECO:0000313" key="3">
    <source>
        <dbReference type="Proteomes" id="UP001501102"/>
    </source>
</evidence>
<dbReference type="SUPFAM" id="SSF50370">
    <property type="entry name" value="Ricin B-like lectins"/>
    <property type="match status" value="1"/>
</dbReference>
<dbReference type="InterPro" id="IPR035992">
    <property type="entry name" value="Ricin_B-like_lectins"/>
</dbReference>
<dbReference type="Proteomes" id="UP001501102">
    <property type="component" value="Unassembled WGS sequence"/>
</dbReference>